<evidence type="ECO:0000313" key="3">
    <source>
        <dbReference type="Proteomes" id="UP001159663"/>
    </source>
</evidence>
<dbReference type="EMBL" id="JAUYVL010000001">
    <property type="protein sequence ID" value="MDP2499762.1"/>
    <property type="molecule type" value="Genomic_DNA"/>
</dbReference>
<dbReference type="EMBL" id="JAKMYX010000043">
    <property type="protein sequence ID" value="MDH5921874.1"/>
    <property type="molecule type" value="Genomic_DNA"/>
</dbReference>
<gene>
    <name evidence="1" type="ORF">L8R85_12630</name>
    <name evidence="2" type="ORF">Q8W42_03485</name>
</gene>
<dbReference type="RefSeq" id="WP_229647570.1">
    <property type="nucleotide sequence ID" value="NZ_CAWNTE010000083.1"/>
</dbReference>
<reference evidence="2" key="2">
    <citation type="submission" date="2023-07" db="EMBL/GenBank/DDBJ databases">
        <title>Genome content predicts the carbon catabolic preferences of heterotrophic bacteria.</title>
        <authorList>
            <person name="Gralka M."/>
        </authorList>
    </citation>
    <scope>NUCLEOTIDE SEQUENCE</scope>
    <source>
        <strain evidence="2">6E02</strain>
    </source>
</reference>
<evidence type="ECO:0000313" key="1">
    <source>
        <dbReference type="EMBL" id="MDH5921874.1"/>
    </source>
</evidence>
<proteinExistence type="predicted"/>
<name>A0AA43FXN9_VIBSP</name>
<dbReference type="Proteomes" id="UP001159663">
    <property type="component" value="Unassembled WGS sequence"/>
</dbReference>
<dbReference type="AlphaFoldDB" id="A0AA43FXN9"/>
<accession>A0AA43FXN9</accession>
<evidence type="ECO:0000313" key="2">
    <source>
        <dbReference type="EMBL" id="MDP2499762.1"/>
    </source>
</evidence>
<protein>
    <submittedName>
        <fullName evidence="1">Uncharacterized protein</fullName>
    </submittedName>
</protein>
<reference evidence="1" key="1">
    <citation type="submission" date="2022-01" db="EMBL/GenBank/DDBJ databases">
        <title>Vibrio aestuarianus Clade A and Clade B isolates are associated with Pacific oyster (Crassostrea gigas) disease outbreaks across Ireland.</title>
        <authorList>
            <person name="Coyle N."/>
            <person name="O'Toole C."/>
            <person name="Thomas J.C.L."/>
            <person name="Ryder D."/>
            <person name="Cheslett D."/>
            <person name="Feist S."/>
            <person name="Bean T."/>
            <person name="Joseph A."/>
            <person name="Waina A."/>
            <person name="Feil E."/>
            <person name="Verner-Jeffreys D.W."/>
        </authorList>
    </citation>
    <scope>NUCLEOTIDE SEQUENCE</scope>
    <source>
        <strain evidence="1">S/17/14 A</strain>
    </source>
</reference>
<dbReference type="Proteomes" id="UP001177935">
    <property type="component" value="Unassembled WGS sequence"/>
</dbReference>
<organism evidence="1 3">
    <name type="scientific">Vibrio splendidus</name>
    <dbReference type="NCBI Taxonomy" id="29497"/>
    <lineage>
        <taxon>Bacteria</taxon>
        <taxon>Pseudomonadati</taxon>
        <taxon>Pseudomonadota</taxon>
        <taxon>Gammaproteobacteria</taxon>
        <taxon>Vibrionales</taxon>
        <taxon>Vibrionaceae</taxon>
        <taxon>Vibrio</taxon>
    </lineage>
</organism>
<sequence length="116" mass="12611">MMQLDEYIKETLVQIVKGVNDAAQEVSSLGGTVNPHATFIDVGFDVHPEKPPKQTIKFDIAIQVKESTDVDASAKAKLSVFSIGGGIKNLDESNIAHRVTFEVPLDLPCQAFTNIE</sequence>
<comment type="caution">
    <text evidence="1">The sequence shown here is derived from an EMBL/GenBank/DDBJ whole genome shotgun (WGS) entry which is preliminary data.</text>
</comment>